<protein>
    <recommendedName>
        <fullName evidence="3">Protein FMC1 homolog</fullName>
    </recommendedName>
</protein>
<evidence type="ECO:0000313" key="2">
    <source>
        <dbReference type="Proteomes" id="UP001175271"/>
    </source>
</evidence>
<reference evidence="1" key="1">
    <citation type="submission" date="2023-06" db="EMBL/GenBank/DDBJ databases">
        <title>Genomic analysis of the entomopathogenic nematode Steinernema hermaphroditum.</title>
        <authorList>
            <person name="Schwarz E.M."/>
            <person name="Heppert J.K."/>
            <person name="Baniya A."/>
            <person name="Schwartz H.T."/>
            <person name="Tan C.-H."/>
            <person name="Antoshechkin I."/>
            <person name="Sternberg P.W."/>
            <person name="Goodrich-Blair H."/>
            <person name="Dillman A.R."/>
        </authorList>
    </citation>
    <scope>NUCLEOTIDE SEQUENCE</scope>
    <source>
        <strain evidence="1">PS9179</strain>
        <tissue evidence="1">Whole animal</tissue>
    </source>
</reference>
<gene>
    <name evidence="1" type="ORF">QR680_004580</name>
</gene>
<dbReference type="AlphaFoldDB" id="A0AA39HQ77"/>
<keyword evidence="2" id="KW-1185">Reference proteome</keyword>
<dbReference type="Proteomes" id="UP001175271">
    <property type="component" value="Unassembled WGS sequence"/>
</dbReference>
<name>A0AA39HQ77_9BILA</name>
<comment type="caution">
    <text evidence="1">The sequence shown here is derived from an EMBL/GenBank/DDBJ whole genome shotgun (WGS) entry which is preliminary data.</text>
</comment>
<dbReference type="EMBL" id="JAUCMV010000003">
    <property type="protein sequence ID" value="KAK0409500.1"/>
    <property type="molecule type" value="Genomic_DNA"/>
</dbReference>
<proteinExistence type="predicted"/>
<sequence>MLLTRILPRTLGCVRTAASAAPTNVGKAALTLEEQLGAAASKILPLLSEGDKKLYSVYLDSTHQLNELQERYKGGERTVAESANLVGLKLPEVNRE</sequence>
<evidence type="ECO:0000313" key="1">
    <source>
        <dbReference type="EMBL" id="KAK0409500.1"/>
    </source>
</evidence>
<evidence type="ECO:0008006" key="3">
    <source>
        <dbReference type="Google" id="ProtNLM"/>
    </source>
</evidence>
<organism evidence="1 2">
    <name type="scientific">Steinernema hermaphroditum</name>
    <dbReference type="NCBI Taxonomy" id="289476"/>
    <lineage>
        <taxon>Eukaryota</taxon>
        <taxon>Metazoa</taxon>
        <taxon>Ecdysozoa</taxon>
        <taxon>Nematoda</taxon>
        <taxon>Chromadorea</taxon>
        <taxon>Rhabditida</taxon>
        <taxon>Tylenchina</taxon>
        <taxon>Panagrolaimomorpha</taxon>
        <taxon>Strongyloidoidea</taxon>
        <taxon>Steinernematidae</taxon>
        <taxon>Steinernema</taxon>
    </lineage>
</organism>
<accession>A0AA39HQ77</accession>